<evidence type="ECO:0000313" key="2">
    <source>
        <dbReference type="Proteomes" id="UP000824469"/>
    </source>
</evidence>
<evidence type="ECO:0000313" key="1">
    <source>
        <dbReference type="EMBL" id="KAH9295140.1"/>
    </source>
</evidence>
<protein>
    <submittedName>
        <fullName evidence="1">Uncharacterized protein</fullName>
    </submittedName>
</protein>
<keyword evidence="2" id="KW-1185">Reference proteome</keyword>
<accession>A0AA38C773</accession>
<dbReference type="AlphaFoldDB" id="A0AA38C773"/>
<dbReference type="Proteomes" id="UP000824469">
    <property type="component" value="Unassembled WGS sequence"/>
</dbReference>
<proteinExistence type="predicted"/>
<sequence>MQLAWRSRSGHASPQLDCEKFHGHFYGTVVVSWAVMITGYSHQGHGGGNNFCAIYANRVSYIQHCLKDDAAYKATYAKIRPFIWFCDYEVEQLSPLAISAYIVDHDDKVLVVEITVPE</sequence>
<feature type="non-terminal residue" evidence="1">
    <location>
        <position position="118"/>
    </location>
</feature>
<name>A0AA38C773_TAXCH</name>
<feature type="non-terminal residue" evidence="1">
    <location>
        <position position="1"/>
    </location>
</feature>
<dbReference type="EMBL" id="JAHRHJ020000011">
    <property type="protein sequence ID" value="KAH9295140.1"/>
    <property type="molecule type" value="Genomic_DNA"/>
</dbReference>
<organism evidence="1 2">
    <name type="scientific">Taxus chinensis</name>
    <name type="common">Chinese yew</name>
    <name type="synonym">Taxus wallichiana var. chinensis</name>
    <dbReference type="NCBI Taxonomy" id="29808"/>
    <lineage>
        <taxon>Eukaryota</taxon>
        <taxon>Viridiplantae</taxon>
        <taxon>Streptophyta</taxon>
        <taxon>Embryophyta</taxon>
        <taxon>Tracheophyta</taxon>
        <taxon>Spermatophyta</taxon>
        <taxon>Pinopsida</taxon>
        <taxon>Pinidae</taxon>
        <taxon>Conifers II</taxon>
        <taxon>Cupressales</taxon>
        <taxon>Taxaceae</taxon>
        <taxon>Taxus</taxon>
    </lineage>
</organism>
<comment type="caution">
    <text evidence="1">The sequence shown here is derived from an EMBL/GenBank/DDBJ whole genome shotgun (WGS) entry which is preliminary data.</text>
</comment>
<gene>
    <name evidence="1" type="ORF">KI387_038728</name>
</gene>
<reference evidence="1 2" key="1">
    <citation type="journal article" date="2021" name="Nat. Plants">
        <title>The Taxus genome provides insights into paclitaxel biosynthesis.</title>
        <authorList>
            <person name="Xiong X."/>
            <person name="Gou J."/>
            <person name="Liao Q."/>
            <person name="Li Y."/>
            <person name="Zhou Q."/>
            <person name="Bi G."/>
            <person name="Li C."/>
            <person name="Du R."/>
            <person name="Wang X."/>
            <person name="Sun T."/>
            <person name="Guo L."/>
            <person name="Liang H."/>
            <person name="Lu P."/>
            <person name="Wu Y."/>
            <person name="Zhang Z."/>
            <person name="Ro D.K."/>
            <person name="Shang Y."/>
            <person name="Huang S."/>
            <person name="Yan J."/>
        </authorList>
    </citation>
    <scope>NUCLEOTIDE SEQUENCE [LARGE SCALE GENOMIC DNA]</scope>
    <source>
        <strain evidence="1">Ta-2019</strain>
    </source>
</reference>